<reference evidence="3 5" key="3">
    <citation type="submission" date="2020-08" db="EMBL/GenBank/DDBJ databases">
        <title>Genomic Encyclopedia of Type Strains, Phase IV (KMG-V): Genome sequencing to study the core and pangenomes of soil and plant-associated prokaryotes.</title>
        <authorList>
            <person name="Whitman W."/>
        </authorList>
    </citation>
    <scope>NUCLEOTIDE SEQUENCE [LARGE SCALE GENOMIC DNA]</scope>
    <source>
        <strain evidence="3 5">D1</strain>
    </source>
</reference>
<organism evidence="2 4">
    <name type="scientific">Methanococcus maripaludis</name>
    <name type="common">Methanococcus deltae</name>
    <dbReference type="NCBI Taxonomy" id="39152"/>
    <lineage>
        <taxon>Archaea</taxon>
        <taxon>Methanobacteriati</taxon>
        <taxon>Methanobacteriota</taxon>
        <taxon>Methanomada group</taxon>
        <taxon>Methanococci</taxon>
        <taxon>Methanococcales</taxon>
        <taxon>Methanococcaceae</taxon>
        <taxon>Methanococcus</taxon>
    </lineage>
</organism>
<reference evidence="4" key="1">
    <citation type="journal article" date="2018" name="Genome Announc.">
        <title>Complete Genome Sequence of the Methanococcus maripaludis Type Strain JJ (DSM 2067), a Model for Selenoprotein Synthesis in Archaea.</title>
        <authorList>
            <person name="Poehlein A."/>
            <person name="Heym D."/>
            <person name="Quitzke V."/>
            <person name="Fersch J."/>
            <person name="Daniel R."/>
            <person name="Rother M."/>
        </authorList>
    </citation>
    <scope>NUCLEOTIDE SEQUENCE [LARGE SCALE GENOMIC DNA]</scope>
    <source>
        <strain evidence="4">DSM 2067</strain>
    </source>
</reference>
<dbReference type="InterPro" id="IPR036388">
    <property type="entry name" value="WH-like_DNA-bd_sf"/>
</dbReference>
<evidence type="ECO:0000313" key="3">
    <source>
        <dbReference type="EMBL" id="MBB6497529.1"/>
    </source>
</evidence>
<name>A0A2L1CBI3_METMI</name>
<reference evidence="2" key="2">
    <citation type="submission" date="2018-02" db="EMBL/GenBank/DDBJ databases">
        <title>Complete genome sequence of the Methanococcus maripaludis type strain JJ (DSM 2067), a model for selenoprotein synthesis in Archaea.</title>
        <authorList>
            <person name="Poehlein A."/>
            <person name="Heym D."/>
            <person name="Quitzke V."/>
            <person name="Fersch J."/>
            <person name="Daniel R."/>
            <person name="Rother M."/>
        </authorList>
    </citation>
    <scope>NUCLEOTIDE SEQUENCE [LARGE SCALE GENOMIC DNA]</scope>
    <source>
        <strain evidence="2">DSM 2067</strain>
    </source>
</reference>
<feature type="domain" description="ArnR1-like winged helix-turn-helix" evidence="1">
    <location>
        <begin position="96"/>
        <end position="134"/>
    </location>
</feature>
<gene>
    <name evidence="3" type="ORF">HNP96_001572</name>
    <name evidence="2" type="ORF">MMJJ_08460</name>
</gene>
<dbReference type="KEGG" id="mmad:MMJJ_08460"/>
<dbReference type="Pfam" id="PF14947">
    <property type="entry name" value="HTH_45"/>
    <property type="match status" value="1"/>
</dbReference>
<dbReference type="GeneID" id="36101933"/>
<sequence>MAKPETGELNRFQLNLLSAFEGSVLSLDEIEKLYIEHKLKHYGEDRESVKELIFDLEKGFFKLNDEVIKEYVEILYNVYNSPCKESIDRYEMILEDIGCKMVEKYLEELEKSAYISKLGDGYNITEKGSEMLKHKK</sequence>
<accession>A0A2L1CBI3</accession>
<dbReference type="AlphaFoldDB" id="A0A2L1CBI3"/>
<proteinExistence type="predicted"/>
<dbReference type="InterPro" id="IPR038723">
    <property type="entry name" value="ArnR1-like_HTH"/>
</dbReference>
<evidence type="ECO:0000259" key="1">
    <source>
        <dbReference type="Pfam" id="PF14947"/>
    </source>
</evidence>
<dbReference type="EMBL" id="JACHED010000003">
    <property type="protein sequence ID" value="MBB6497529.1"/>
    <property type="molecule type" value="Genomic_DNA"/>
</dbReference>
<dbReference type="EMBL" id="CP026606">
    <property type="protein sequence ID" value="AVB76256.1"/>
    <property type="molecule type" value="Genomic_DNA"/>
</dbReference>
<evidence type="ECO:0000313" key="5">
    <source>
        <dbReference type="Proteomes" id="UP000590564"/>
    </source>
</evidence>
<dbReference type="Gene3D" id="1.10.10.10">
    <property type="entry name" value="Winged helix-like DNA-binding domain superfamily/Winged helix DNA-binding domain"/>
    <property type="match status" value="1"/>
</dbReference>
<evidence type="ECO:0000313" key="2">
    <source>
        <dbReference type="EMBL" id="AVB76256.1"/>
    </source>
</evidence>
<dbReference type="Proteomes" id="UP000590564">
    <property type="component" value="Unassembled WGS sequence"/>
</dbReference>
<evidence type="ECO:0000313" key="4">
    <source>
        <dbReference type="Proteomes" id="UP000239462"/>
    </source>
</evidence>
<protein>
    <recommendedName>
        <fullName evidence="1">ArnR1-like winged helix-turn-helix domain-containing protein</fullName>
    </recommendedName>
</protein>
<dbReference type="Proteomes" id="UP000239462">
    <property type="component" value="Chromosome"/>
</dbReference>
<dbReference type="RefSeq" id="WP_104837815.1">
    <property type="nucleotide sequence ID" value="NZ_CP026606.1"/>
</dbReference>